<dbReference type="GO" id="GO:0045544">
    <property type="term" value="F:gibberellin 20-oxidase activity"/>
    <property type="evidence" value="ECO:0007669"/>
    <property type="project" value="UniProtKB-ARBA"/>
</dbReference>
<comment type="pathway">
    <text evidence="6">Plant hormone biosynthesis; gibberellin biosynthesis.</text>
</comment>
<dbReference type="GeneID" id="111287982"/>
<keyword evidence="4 9" id="KW-0560">Oxidoreductase</keyword>
<dbReference type="GO" id="GO:0009686">
    <property type="term" value="P:gibberellin biosynthetic process"/>
    <property type="evidence" value="ECO:0007669"/>
    <property type="project" value="UniProtKB-ARBA"/>
</dbReference>
<dbReference type="InterPro" id="IPR026992">
    <property type="entry name" value="DIOX_N"/>
</dbReference>
<dbReference type="PROSITE" id="PS51471">
    <property type="entry name" value="FE2OG_OXY"/>
    <property type="match status" value="1"/>
</dbReference>
<evidence type="ECO:0000256" key="2">
    <source>
        <dbReference type="ARBA" id="ARBA00004972"/>
    </source>
</evidence>
<dbReference type="Gene3D" id="2.60.120.330">
    <property type="entry name" value="B-lactam Antibiotic, Isopenicillin N Synthase, Chain"/>
    <property type="match status" value="1"/>
</dbReference>
<keyword evidence="5 9" id="KW-0408">Iron</keyword>
<evidence type="ECO:0000256" key="8">
    <source>
        <dbReference type="ARBA" id="ARBA00050508"/>
    </source>
</evidence>
<dbReference type="FunFam" id="2.60.120.330:FF:000003">
    <property type="entry name" value="Gibberellin 20 oxidase 2"/>
    <property type="match status" value="1"/>
</dbReference>
<evidence type="ECO:0000256" key="10">
    <source>
        <dbReference type="SAM" id="MobiDB-lite"/>
    </source>
</evidence>
<dbReference type="Proteomes" id="UP000515121">
    <property type="component" value="Unplaced"/>
</dbReference>
<evidence type="ECO:0000256" key="4">
    <source>
        <dbReference type="ARBA" id="ARBA00023002"/>
    </source>
</evidence>
<dbReference type="InterPro" id="IPR050231">
    <property type="entry name" value="Iron_ascorbate_oxido_reductase"/>
</dbReference>
<dbReference type="AlphaFoldDB" id="A0A6P5Y1Z2"/>
<dbReference type="KEGG" id="dzi:111287982"/>
<evidence type="ECO:0000256" key="5">
    <source>
        <dbReference type="ARBA" id="ARBA00023004"/>
    </source>
</evidence>
<organism evidence="12 13">
    <name type="scientific">Durio zibethinus</name>
    <name type="common">Durian</name>
    <dbReference type="NCBI Taxonomy" id="66656"/>
    <lineage>
        <taxon>Eukaryota</taxon>
        <taxon>Viridiplantae</taxon>
        <taxon>Streptophyta</taxon>
        <taxon>Embryophyta</taxon>
        <taxon>Tracheophyta</taxon>
        <taxon>Spermatophyta</taxon>
        <taxon>Magnoliopsida</taxon>
        <taxon>eudicotyledons</taxon>
        <taxon>Gunneridae</taxon>
        <taxon>Pentapetalae</taxon>
        <taxon>rosids</taxon>
        <taxon>malvids</taxon>
        <taxon>Malvales</taxon>
        <taxon>Malvaceae</taxon>
        <taxon>Helicteroideae</taxon>
        <taxon>Durio</taxon>
    </lineage>
</organism>
<evidence type="ECO:0000256" key="9">
    <source>
        <dbReference type="RuleBase" id="RU003682"/>
    </source>
</evidence>
<comment type="cofactor">
    <cofactor evidence="1">
        <name>L-ascorbate</name>
        <dbReference type="ChEBI" id="CHEBI:38290"/>
    </cofactor>
</comment>
<proteinExistence type="inferred from homology"/>
<dbReference type="RefSeq" id="XP_022734443.1">
    <property type="nucleotide sequence ID" value="XM_022878708.1"/>
</dbReference>
<evidence type="ECO:0000256" key="7">
    <source>
        <dbReference type="ARBA" id="ARBA00043997"/>
    </source>
</evidence>
<comment type="similarity">
    <text evidence="7">Belongs to the iron/ascorbate-dependent oxidoreductase family. GA20OX subfamily.</text>
</comment>
<accession>A0A6P5Y1Z2</accession>
<keyword evidence="12" id="KW-1185">Reference proteome</keyword>
<dbReference type="Pfam" id="PF14226">
    <property type="entry name" value="DIOX_N"/>
    <property type="match status" value="1"/>
</dbReference>
<dbReference type="Pfam" id="PF03171">
    <property type="entry name" value="2OG-FeII_Oxy"/>
    <property type="match status" value="1"/>
</dbReference>
<dbReference type="InterPro" id="IPR005123">
    <property type="entry name" value="Oxoglu/Fe-dep_dioxygenase_dom"/>
</dbReference>
<evidence type="ECO:0000256" key="1">
    <source>
        <dbReference type="ARBA" id="ARBA00001961"/>
    </source>
</evidence>
<name>A0A6P5Y1Z2_DURZI</name>
<reference evidence="13" key="1">
    <citation type="submission" date="2025-08" db="UniProtKB">
        <authorList>
            <consortium name="RefSeq"/>
        </authorList>
    </citation>
    <scope>IDENTIFICATION</scope>
    <source>
        <tissue evidence="13">Fruit stalk</tissue>
    </source>
</reference>
<feature type="region of interest" description="Disordered" evidence="10">
    <location>
        <begin position="1"/>
        <end position="20"/>
    </location>
</feature>
<dbReference type="PRINTS" id="PR00682">
    <property type="entry name" value="IPNSYNTHASE"/>
</dbReference>
<dbReference type="SUPFAM" id="SSF51197">
    <property type="entry name" value="Clavaminate synthase-like"/>
    <property type="match status" value="1"/>
</dbReference>
<dbReference type="InterPro" id="IPR044861">
    <property type="entry name" value="IPNS-like_FE2OG_OXY"/>
</dbReference>
<feature type="domain" description="Fe2OG dioxygenase" evidence="11">
    <location>
        <begin position="232"/>
        <end position="332"/>
    </location>
</feature>
<evidence type="ECO:0000256" key="3">
    <source>
        <dbReference type="ARBA" id="ARBA00022723"/>
    </source>
</evidence>
<comment type="pathway">
    <text evidence="2">Hormone biosynthesis.</text>
</comment>
<sequence length="393" mass="44253">MVHYQQKGFTTAIKPMPSSGERLNSLPSSIAKNEHQPLVFDPSILGSESNIPSQFIWPDHEKPCLDAPELAIPTIDMRVILPGDTLAVSKVAELVNEACKKHGFFLVVNHGVDARLIDKAHQYMDLFFGLQLCEKQQAQRKPGESYGYASSFVGRFSSKLPWKETLSFRYCPDTQNIVEQYLVSVMGEDFRHFGRLYQEYCEAMSKLSLGIMELLGLSLGLDQAYLRDFFQEDDSILRLNHYPPCQKPELTLGTGPHSDPTSLTILHQDQVGGLQVLADEKWHSVSPIPGALVVNIGDTFMALSNGIYKSCLHRAVVNSHTVRRSVAFFLCPRMDKAVTPPAALVNPENPRIYPSFTWATLLEFTQKIYRADMKTLDSFSIWLQEQESNKDIP</sequence>
<dbReference type="InterPro" id="IPR027443">
    <property type="entry name" value="IPNS-like_sf"/>
</dbReference>
<evidence type="ECO:0000256" key="6">
    <source>
        <dbReference type="ARBA" id="ARBA00037909"/>
    </source>
</evidence>
<evidence type="ECO:0000313" key="12">
    <source>
        <dbReference type="Proteomes" id="UP000515121"/>
    </source>
</evidence>
<evidence type="ECO:0000313" key="13">
    <source>
        <dbReference type="RefSeq" id="XP_022734443.1"/>
    </source>
</evidence>
<dbReference type="PANTHER" id="PTHR47990">
    <property type="entry name" value="2-OXOGLUTARATE (2OG) AND FE(II)-DEPENDENT OXYGENASE SUPERFAMILY PROTEIN-RELATED"/>
    <property type="match status" value="1"/>
</dbReference>
<keyword evidence="3 9" id="KW-0479">Metal-binding</keyword>
<evidence type="ECO:0000259" key="11">
    <source>
        <dbReference type="PROSITE" id="PS51471"/>
    </source>
</evidence>
<comment type="catalytic activity">
    <reaction evidence="8">
        <text>gibberellin A12 + 2 2-oxoglutarate + 3 O2 + H(+) = gibberellin A9 + 2 succinate + 3 CO2 + 2 H2O</text>
        <dbReference type="Rhea" id="RHEA:60772"/>
        <dbReference type="ChEBI" id="CHEBI:15377"/>
        <dbReference type="ChEBI" id="CHEBI:15378"/>
        <dbReference type="ChEBI" id="CHEBI:15379"/>
        <dbReference type="ChEBI" id="CHEBI:16526"/>
        <dbReference type="ChEBI" id="CHEBI:16810"/>
        <dbReference type="ChEBI" id="CHEBI:30031"/>
        <dbReference type="ChEBI" id="CHEBI:58627"/>
        <dbReference type="ChEBI" id="CHEBI:73255"/>
    </reaction>
    <physiologicalReaction direction="left-to-right" evidence="8">
        <dbReference type="Rhea" id="RHEA:60773"/>
    </physiologicalReaction>
</comment>
<protein>
    <submittedName>
        <fullName evidence="13">Gibberellin 20 oxidase 1-D-like</fullName>
    </submittedName>
</protein>
<dbReference type="OrthoDB" id="288590at2759"/>
<dbReference type="GO" id="GO:0046872">
    <property type="term" value="F:metal ion binding"/>
    <property type="evidence" value="ECO:0007669"/>
    <property type="project" value="UniProtKB-KW"/>
</dbReference>
<gene>
    <name evidence="13" type="primary">LOC111287982</name>
</gene>